<evidence type="ECO:0000313" key="2">
    <source>
        <dbReference type="EMBL" id="TQV88386.1"/>
    </source>
</evidence>
<gene>
    <name evidence="2" type="ORF">FLL46_07640</name>
</gene>
<sequence>MSNVKLNRVLVANAMFSILCSVDLLLFSDIIAEYMGGFDPQYLLILGVSLIIFGGFVLWVSRQPENARLASEIVFMDRSWVVGSVILMFLGSEWFSTAGLAIITVVAVIVAVFAELQNRYIKLLQLEAGER</sequence>
<keyword evidence="1" id="KW-0472">Membrane</keyword>
<comment type="caution">
    <text evidence="2">The sequence shown here is derived from an EMBL/GenBank/DDBJ whole genome shotgun (WGS) entry which is preliminary data.</text>
</comment>
<protein>
    <submittedName>
        <fullName evidence="2">Uncharacterized protein</fullName>
    </submittedName>
</protein>
<dbReference type="OrthoDB" id="677259at2"/>
<dbReference type="AlphaFoldDB" id="A0A545UFY0"/>
<dbReference type="Proteomes" id="UP000315439">
    <property type="component" value="Unassembled WGS sequence"/>
</dbReference>
<reference evidence="2 3" key="1">
    <citation type="submission" date="2019-07" db="EMBL/GenBank/DDBJ databases">
        <title>Draft genome for Aliikangiella sp. M105.</title>
        <authorList>
            <person name="Wang G."/>
        </authorList>
    </citation>
    <scope>NUCLEOTIDE SEQUENCE [LARGE SCALE GENOMIC DNA]</scope>
    <source>
        <strain evidence="2 3">M105</strain>
    </source>
</reference>
<keyword evidence="1" id="KW-0812">Transmembrane</keyword>
<keyword evidence="1" id="KW-1133">Transmembrane helix</keyword>
<feature type="transmembrane region" description="Helical" evidence="1">
    <location>
        <begin position="73"/>
        <end position="91"/>
    </location>
</feature>
<name>A0A545UFY0_9GAMM</name>
<dbReference type="EMBL" id="VIKS01000004">
    <property type="protein sequence ID" value="TQV88386.1"/>
    <property type="molecule type" value="Genomic_DNA"/>
</dbReference>
<dbReference type="RefSeq" id="WP_142892894.1">
    <property type="nucleotide sequence ID" value="NZ_ML660162.1"/>
</dbReference>
<feature type="transmembrane region" description="Helical" evidence="1">
    <location>
        <begin position="42"/>
        <end position="61"/>
    </location>
</feature>
<accession>A0A545UFY0</accession>
<feature type="transmembrane region" description="Helical" evidence="1">
    <location>
        <begin position="9"/>
        <end position="30"/>
    </location>
</feature>
<organism evidence="2 3">
    <name type="scientific">Aliikangiella coralliicola</name>
    <dbReference type="NCBI Taxonomy" id="2592383"/>
    <lineage>
        <taxon>Bacteria</taxon>
        <taxon>Pseudomonadati</taxon>
        <taxon>Pseudomonadota</taxon>
        <taxon>Gammaproteobacteria</taxon>
        <taxon>Oceanospirillales</taxon>
        <taxon>Pleioneaceae</taxon>
        <taxon>Aliikangiella</taxon>
    </lineage>
</organism>
<feature type="transmembrane region" description="Helical" evidence="1">
    <location>
        <begin position="97"/>
        <end position="116"/>
    </location>
</feature>
<evidence type="ECO:0000256" key="1">
    <source>
        <dbReference type="SAM" id="Phobius"/>
    </source>
</evidence>
<evidence type="ECO:0000313" key="3">
    <source>
        <dbReference type="Proteomes" id="UP000315439"/>
    </source>
</evidence>
<keyword evidence="3" id="KW-1185">Reference proteome</keyword>
<proteinExistence type="predicted"/>